<organism evidence="13 14">
    <name type="scientific">Hibiscus trionum</name>
    <name type="common">Flower of an hour</name>
    <dbReference type="NCBI Taxonomy" id="183268"/>
    <lineage>
        <taxon>Eukaryota</taxon>
        <taxon>Viridiplantae</taxon>
        <taxon>Streptophyta</taxon>
        <taxon>Embryophyta</taxon>
        <taxon>Tracheophyta</taxon>
        <taxon>Spermatophyta</taxon>
        <taxon>Magnoliopsida</taxon>
        <taxon>eudicotyledons</taxon>
        <taxon>Gunneridae</taxon>
        <taxon>Pentapetalae</taxon>
        <taxon>rosids</taxon>
        <taxon>malvids</taxon>
        <taxon>Malvales</taxon>
        <taxon>Malvaceae</taxon>
        <taxon>Malvoideae</taxon>
        <taxon>Hibiscus</taxon>
    </lineage>
</organism>
<comment type="caution">
    <text evidence="13">The sequence shown here is derived from an EMBL/GenBank/DDBJ whole genome shotgun (WGS) entry which is preliminary data.</text>
</comment>
<dbReference type="FunFam" id="3.80.10.10:FF:000275">
    <property type="entry name" value="Leucine-rich repeat receptor-like protein kinase"/>
    <property type="match status" value="1"/>
</dbReference>
<evidence type="ECO:0000313" key="13">
    <source>
        <dbReference type="EMBL" id="GMJ06642.1"/>
    </source>
</evidence>
<reference evidence="13" key="1">
    <citation type="submission" date="2023-05" db="EMBL/GenBank/DDBJ databases">
        <title>Genome and transcriptome analyses reveal genes involved in the formation of fine ridges on petal epidermal cells in Hibiscus trionum.</title>
        <authorList>
            <person name="Koshimizu S."/>
            <person name="Masuda S."/>
            <person name="Ishii T."/>
            <person name="Shirasu K."/>
            <person name="Hoshino A."/>
            <person name="Arita M."/>
        </authorList>
    </citation>
    <scope>NUCLEOTIDE SEQUENCE</scope>
    <source>
        <strain evidence="13">Hamamatsu line</strain>
    </source>
</reference>
<dbReference type="Proteomes" id="UP001165190">
    <property type="component" value="Unassembled WGS sequence"/>
</dbReference>
<keyword evidence="9" id="KW-0325">Glycoprotein</keyword>
<evidence type="ECO:0000256" key="6">
    <source>
        <dbReference type="ARBA" id="ARBA00022737"/>
    </source>
</evidence>
<gene>
    <name evidence="13" type="ORF">HRI_004333400</name>
</gene>
<sequence length="549" mass="60531">MISKLLCCALFLFSILCKLDHVESATPTSMSANQTEIQVLLAFKARILADPYGVFTSWNDSQHFCNWPGVTCGPRHQRVTSLNLSSLKLAGDLSPYIANLTFLRVIDLRNNNFGGPIPQEATRLHRLERLILANNSFQGELPRNLTCWSNLKAIDVNSNRLRGKINAELSSLSRLQLLQLAFNNFIGTIPPSLGNISSLLYLSLKQNHLQGNIPSELGQLSKLKFLQLSLNNLSGTVPEKLYNISSIYLFSLAENQLQGQIPPYIGFSLPNLESIYLGVNKFSGPIPTSIVNSSGLVNLDMALNALSGPIPKNLGSLQSLQFLNFGWNFLESSNDLSFFTSLTNCTNLSTLVLAQNNLTGVLPDSIGNLSANLFMLRIETNYISGTIPKEIENLLGLEFLGLQKNRLTGKQSTTEQSSSMGIRGTIGYIPQEYGMGKEISTHGDVYSYGIVLMELFTGKRPTDRMFAGDLSLREYVKTAMPEIVETWLSFEDEAAVNQNGQSSKRIGNIPKFLGSVLSIGVSCSVDSPGERMNIKDVLRELYKARNLLL</sequence>
<dbReference type="InterPro" id="IPR013210">
    <property type="entry name" value="LRR_N_plant-typ"/>
</dbReference>
<keyword evidence="7" id="KW-1133">Transmembrane helix</keyword>
<dbReference type="InterPro" id="IPR053211">
    <property type="entry name" value="DNA_repair-toleration"/>
</dbReference>
<dbReference type="InterPro" id="IPR001611">
    <property type="entry name" value="Leu-rich_rpt"/>
</dbReference>
<evidence type="ECO:0000256" key="10">
    <source>
        <dbReference type="SAM" id="SignalP"/>
    </source>
</evidence>
<accession>A0A9W7MN52</accession>
<feature type="domain" description="Serine-threonine/tyrosine-protein kinase catalytic" evidence="11">
    <location>
        <begin position="413"/>
        <end position="467"/>
    </location>
</feature>
<evidence type="ECO:0000256" key="5">
    <source>
        <dbReference type="ARBA" id="ARBA00022729"/>
    </source>
</evidence>
<evidence type="ECO:0000256" key="9">
    <source>
        <dbReference type="ARBA" id="ARBA00023180"/>
    </source>
</evidence>
<evidence type="ECO:0000259" key="11">
    <source>
        <dbReference type="Pfam" id="PF07714"/>
    </source>
</evidence>
<feature type="chain" id="PRO_5040968434" description="Leucine-rich repeat-containing N-terminal plant-type domain-containing protein" evidence="10">
    <location>
        <begin position="25"/>
        <end position="549"/>
    </location>
</feature>
<evidence type="ECO:0000313" key="14">
    <source>
        <dbReference type="Proteomes" id="UP001165190"/>
    </source>
</evidence>
<dbReference type="SUPFAM" id="SSF52058">
    <property type="entry name" value="L domain-like"/>
    <property type="match status" value="2"/>
</dbReference>
<name>A0A9W7MN52_HIBTR</name>
<dbReference type="Pfam" id="PF07714">
    <property type="entry name" value="PK_Tyr_Ser-Thr"/>
    <property type="match status" value="1"/>
</dbReference>
<keyword evidence="3" id="KW-0433">Leucine-rich repeat</keyword>
<dbReference type="Gene3D" id="1.10.510.10">
    <property type="entry name" value="Transferase(Phosphotransferase) domain 1"/>
    <property type="match status" value="1"/>
</dbReference>
<dbReference type="PANTHER" id="PTHR48060:SF21">
    <property type="entry name" value="L DOMAIN-LIKE PROTEIN"/>
    <property type="match status" value="1"/>
</dbReference>
<keyword evidence="4" id="KW-0812">Transmembrane</keyword>
<evidence type="ECO:0000256" key="8">
    <source>
        <dbReference type="ARBA" id="ARBA00023136"/>
    </source>
</evidence>
<evidence type="ECO:0000259" key="12">
    <source>
        <dbReference type="Pfam" id="PF08263"/>
    </source>
</evidence>
<protein>
    <recommendedName>
        <fullName evidence="15">Leucine-rich repeat-containing N-terminal plant-type domain-containing protein</fullName>
    </recommendedName>
</protein>
<dbReference type="SUPFAM" id="SSF56112">
    <property type="entry name" value="Protein kinase-like (PK-like)"/>
    <property type="match status" value="1"/>
</dbReference>
<dbReference type="PANTHER" id="PTHR48060">
    <property type="entry name" value="DNA DAMAGE-REPAIR/TOLERATION PROTEIN DRT100"/>
    <property type="match status" value="1"/>
</dbReference>
<comment type="similarity">
    <text evidence="2">Belongs to the RLP family.</text>
</comment>
<feature type="domain" description="Leucine-rich repeat-containing N-terminal plant-type" evidence="12">
    <location>
        <begin position="34"/>
        <end position="72"/>
    </location>
</feature>
<dbReference type="InterPro" id="IPR001245">
    <property type="entry name" value="Ser-Thr/Tyr_kinase_cat_dom"/>
</dbReference>
<evidence type="ECO:0000256" key="7">
    <source>
        <dbReference type="ARBA" id="ARBA00022989"/>
    </source>
</evidence>
<dbReference type="Pfam" id="PF00560">
    <property type="entry name" value="LRR_1"/>
    <property type="match status" value="5"/>
</dbReference>
<dbReference type="GO" id="GO:0004672">
    <property type="term" value="F:protein kinase activity"/>
    <property type="evidence" value="ECO:0007669"/>
    <property type="project" value="InterPro"/>
</dbReference>
<evidence type="ECO:0000256" key="1">
    <source>
        <dbReference type="ARBA" id="ARBA00004479"/>
    </source>
</evidence>
<dbReference type="FunFam" id="3.80.10.10:FF:001158">
    <property type="entry name" value="Leucine-rich repeat protein kinase family protein"/>
    <property type="match status" value="1"/>
</dbReference>
<evidence type="ECO:0000256" key="3">
    <source>
        <dbReference type="ARBA" id="ARBA00022614"/>
    </source>
</evidence>
<evidence type="ECO:0000256" key="4">
    <source>
        <dbReference type="ARBA" id="ARBA00022692"/>
    </source>
</evidence>
<dbReference type="GO" id="GO:0016020">
    <property type="term" value="C:membrane"/>
    <property type="evidence" value="ECO:0007669"/>
    <property type="project" value="UniProtKB-SubCell"/>
</dbReference>
<keyword evidence="5 10" id="KW-0732">Signal</keyword>
<dbReference type="Pfam" id="PF08263">
    <property type="entry name" value="LRRNT_2"/>
    <property type="match status" value="1"/>
</dbReference>
<proteinExistence type="inferred from homology"/>
<feature type="signal peptide" evidence="10">
    <location>
        <begin position="1"/>
        <end position="24"/>
    </location>
</feature>
<evidence type="ECO:0000256" key="2">
    <source>
        <dbReference type="ARBA" id="ARBA00009592"/>
    </source>
</evidence>
<dbReference type="AlphaFoldDB" id="A0A9W7MN52"/>
<dbReference type="InterPro" id="IPR011009">
    <property type="entry name" value="Kinase-like_dom_sf"/>
</dbReference>
<dbReference type="EMBL" id="BSYR01000045">
    <property type="protein sequence ID" value="GMJ06642.1"/>
    <property type="molecule type" value="Genomic_DNA"/>
</dbReference>
<keyword evidence="6" id="KW-0677">Repeat</keyword>
<evidence type="ECO:0008006" key="15">
    <source>
        <dbReference type="Google" id="ProtNLM"/>
    </source>
</evidence>
<keyword evidence="14" id="KW-1185">Reference proteome</keyword>
<dbReference type="Gene3D" id="3.80.10.10">
    <property type="entry name" value="Ribonuclease Inhibitor"/>
    <property type="match status" value="3"/>
</dbReference>
<dbReference type="InterPro" id="IPR032675">
    <property type="entry name" value="LRR_dom_sf"/>
</dbReference>
<keyword evidence="8" id="KW-0472">Membrane</keyword>
<dbReference type="OrthoDB" id="676979at2759"/>
<comment type="subcellular location">
    <subcellularLocation>
        <location evidence="1">Membrane</location>
        <topology evidence="1">Single-pass type I membrane protein</topology>
    </subcellularLocation>
</comment>